<evidence type="ECO:0000259" key="1">
    <source>
        <dbReference type="Pfam" id="PF07969"/>
    </source>
</evidence>
<dbReference type="GO" id="GO:0016810">
    <property type="term" value="F:hydrolase activity, acting on carbon-nitrogen (but not peptide) bonds"/>
    <property type="evidence" value="ECO:0007669"/>
    <property type="project" value="InterPro"/>
</dbReference>
<dbReference type="PANTHER" id="PTHR22642:SF2">
    <property type="entry name" value="PROTEIN LONG AFTER FAR-RED 3"/>
    <property type="match status" value="1"/>
</dbReference>
<dbReference type="SUPFAM" id="SSF51556">
    <property type="entry name" value="Metallo-dependent hydrolases"/>
    <property type="match status" value="1"/>
</dbReference>
<dbReference type="Gene3D" id="2.30.40.10">
    <property type="entry name" value="Urease, subunit C, domain 1"/>
    <property type="match status" value="1"/>
</dbReference>
<dbReference type="Gene3D" id="3.20.20.140">
    <property type="entry name" value="Metal-dependent hydrolases"/>
    <property type="match status" value="1"/>
</dbReference>
<accession>A0A9D2S258</accession>
<dbReference type="Proteomes" id="UP000886803">
    <property type="component" value="Unassembled WGS sequence"/>
</dbReference>
<protein>
    <submittedName>
        <fullName evidence="2">Amidohydrolase</fullName>
    </submittedName>
</protein>
<gene>
    <name evidence="2" type="ORF">H9945_01370</name>
</gene>
<comment type="caution">
    <text evidence="2">The sequence shown here is derived from an EMBL/GenBank/DDBJ whole genome shotgun (WGS) entry which is preliminary data.</text>
</comment>
<dbReference type="Gene3D" id="3.10.310.70">
    <property type="match status" value="1"/>
</dbReference>
<name>A0A9D2S258_9FIRM</name>
<reference evidence="2" key="2">
    <citation type="submission" date="2021-04" db="EMBL/GenBank/DDBJ databases">
        <authorList>
            <person name="Gilroy R."/>
        </authorList>
    </citation>
    <scope>NUCLEOTIDE SEQUENCE</scope>
    <source>
        <strain evidence="2">ChiBcec8-13705</strain>
    </source>
</reference>
<evidence type="ECO:0000313" key="2">
    <source>
        <dbReference type="EMBL" id="HJB41132.1"/>
    </source>
</evidence>
<evidence type="ECO:0000313" key="3">
    <source>
        <dbReference type="Proteomes" id="UP000886803"/>
    </source>
</evidence>
<organism evidence="2 3">
    <name type="scientific">Candidatus Gemmiger avicola</name>
    <dbReference type="NCBI Taxonomy" id="2838605"/>
    <lineage>
        <taxon>Bacteria</taxon>
        <taxon>Bacillati</taxon>
        <taxon>Bacillota</taxon>
        <taxon>Clostridia</taxon>
        <taxon>Eubacteriales</taxon>
        <taxon>Gemmiger</taxon>
    </lineage>
</organism>
<reference evidence="2" key="1">
    <citation type="journal article" date="2021" name="PeerJ">
        <title>Extensive microbial diversity within the chicken gut microbiome revealed by metagenomics and culture.</title>
        <authorList>
            <person name="Gilroy R."/>
            <person name="Ravi A."/>
            <person name="Getino M."/>
            <person name="Pursley I."/>
            <person name="Horton D.L."/>
            <person name="Alikhan N.F."/>
            <person name="Baker D."/>
            <person name="Gharbi K."/>
            <person name="Hall N."/>
            <person name="Watson M."/>
            <person name="Adriaenssens E.M."/>
            <person name="Foster-Nyarko E."/>
            <person name="Jarju S."/>
            <person name="Secka A."/>
            <person name="Antonio M."/>
            <person name="Oren A."/>
            <person name="Chaudhuri R.R."/>
            <person name="La Ragione R."/>
            <person name="Hildebrand F."/>
            <person name="Pallen M.J."/>
        </authorList>
    </citation>
    <scope>NUCLEOTIDE SEQUENCE</scope>
    <source>
        <strain evidence="2">ChiBcec8-13705</strain>
    </source>
</reference>
<dbReference type="InterPro" id="IPR011059">
    <property type="entry name" value="Metal-dep_hydrolase_composite"/>
</dbReference>
<dbReference type="InterPro" id="IPR033932">
    <property type="entry name" value="YtcJ-like"/>
</dbReference>
<dbReference type="PANTHER" id="PTHR22642">
    <property type="entry name" value="IMIDAZOLONEPROPIONASE"/>
    <property type="match status" value="1"/>
</dbReference>
<dbReference type="CDD" id="cd01300">
    <property type="entry name" value="YtcJ_like"/>
    <property type="match status" value="1"/>
</dbReference>
<dbReference type="Pfam" id="PF07969">
    <property type="entry name" value="Amidohydro_3"/>
    <property type="match status" value="1"/>
</dbReference>
<dbReference type="EMBL" id="DWYG01000014">
    <property type="protein sequence ID" value="HJB41132.1"/>
    <property type="molecule type" value="Genomic_DNA"/>
</dbReference>
<dbReference type="InterPro" id="IPR032466">
    <property type="entry name" value="Metal_Hydrolase"/>
</dbReference>
<feature type="domain" description="Amidohydrolase 3" evidence="1">
    <location>
        <begin position="44"/>
        <end position="526"/>
    </location>
</feature>
<sequence length="532" mass="56194">MSYTLYHNAHFGPGASAMLVSGGRIAALGGDELRAAAPAGTACIDLGGGWALPGFNDSHCHLLDVGRGLGSIDLFGAKSSADIAARCADFLRRRAVPKGRAVYGNGWNQDLFEGSHAMPTRADLDALCPDNPLLLDRVCGHIMVCNTAALRAAGITAATPAPAGGGIDLGPDGAPNGLLRDNAVNLVRPLLPAETVDEIKAAFLAAATHAASLGLTTVQSNDVRSRDWRTVMAALTALDAEQLLPVRIVLQCALETPDELRDFWAAGFRPGAQGRRWKLGPLKLFLDGSLGARTAWLRGGYADAPEEHGLCCLEYDKAVGMAKLADGAGMQVIAHAIGDAAMEEMLDVIEAVNAAHGGANPHRHGVVHCQVTTPGQWERLARLDAGALVQPIFLDYDHTIVEDRCGTALAATSYAFGSAVRRGVHLSYGTDAPVESLDVRRNLYSAITRKPLAGGPAWQPAECVTRAQALRCYTEAGAWNEFAEAEKGRLAPGYLADFTVFDRDLFTIPEAQIPAMQVKATVVGGVLAWREA</sequence>
<dbReference type="AlphaFoldDB" id="A0A9D2S258"/>
<proteinExistence type="predicted"/>
<dbReference type="InterPro" id="IPR013108">
    <property type="entry name" value="Amidohydro_3"/>
</dbReference>
<dbReference type="SUPFAM" id="SSF51338">
    <property type="entry name" value="Composite domain of metallo-dependent hydrolases"/>
    <property type="match status" value="1"/>
</dbReference>